<name>A0A3E1QAZ2_9FLAO</name>
<dbReference type="OrthoDB" id="9807384at2"/>
<keyword evidence="1" id="KW-0812">Transmembrane</keyword>
<keyword evidence="1" id="KW-1133">Transmembrane helix</keyword>
<evidence type="ECO:0000313" key="3">
    <source>
        <dbReference type="Proteomes" id="UP000261082"/>
    </source>
</evidence>
<reference evidence="2 3" key="1">
    <citation type="journal article" date="2007" name="Int. J. Syst. Evol. Microbiol.">
        <title>Marixanthomonas ophiurae gen. nov., sp. nov., a marine bacterium of the family Flavobacteriaceae isolated from a deep-sea brittle star.</title>
        <authorList>
            <person name="Romanenko L.A."/>
            <person name="Uchino M."/>
            <person name="Frolova G.M."/>
            <person name="Mikhailov V.V."/>
        </authorList>
    </citation>
    <scope>NUCLEOTIDE SEQUENCE [LARGE SCALE GENOMIC DNA]</scope>
    <source>
        <strain evidence="2 3">KMM 3046</strain>
    </source>
</reference>
<proteinExistence type="predicted"/>
<evidence type="ECO:0000256" key="1">
    <source>
        <dbReference type="SAM" id="Phobius"/>
    </source>
</evidence>
<organism evidence="2 3">
    <name type="scientific">Marixanthomonas ophiurae</name>
    <dbReference type="NCBI Taxonomy" id="387659"/>
    <lineage>
        <taxon>Bacteria</taxon>
        <taxon>Pseudomonadati</taxon>
        <taxon>Bacteroidota</taxon>
        <taxon>Flavobacteriia</taxon>
        <taxon>Flavobacteriales</taxon>
        <taxon>Flavobacteriaceae</taxon>
        <taxon>Marixanthomonas</taxon>
    </lineage>
</organism>
<accession>A0A3E1QAZ2</accession>
<dbReference type="RefSeq" id="WP_117158284.1">
    <property type="nucleotide sequence ID" value="NZ_QVID01000001.1"/>
</dbReference>
<evidence type="ECO:0000313" key="2">
    <source>
        <dbReference type="EMBL" id="RFN59286.1"/>
    </source>
</evidence>
<dbReference type="AlphaFoldDB" id="A0A3E1QAZ2"/>
<protein>
    <submittedName>
        <fullName evidence="2">DUF4381 domain-containing protein</fullName>
    </submittedName>
</protein>
<dbReference type="EMBL" id="QVID01000001">
    <property type="protein sequence ID" value="RFN59286.1"/>
    <property type="molecule type" value="Genomic_DNA"/>
</dbReference>
<feature type="transmembrane region" description="Helical" evidence="1">
    <location>
        <begin position="327"/>
        <end position="348"/>
    </location>
</feature>
<feature type="transmembrane region" description="Helical" evidence="1">
    <location>
        <begin position="150"/>
        <end position="169"/>
    </location>
</feature>
<keyword evidence="3" id="KW-1185">Reference proteome</keyword>
<keyword evidence="1" id="KW-0472">Membrane</keyword>
<sequence>MKQRYLFVTVLFFLFSFAGFSQVKSSIDSTSIKIGEEIVYSIQVEADSTDLVVFPEGQTFTPLEVIESYKIDTTFEQAKYRLIKKYGLTQFDSGRYTIPQQQVVINDKRFGTDSVSVEVRDVAVDTTKQKMFDIKPAIEVDEPPLDLKTLLLWLISIVIVLAIVGYILFRRKKLKDAKEEQLPPYEEAITALHTLDSSTYLKENKPKEYYSHLTEIVKRYLDREVDETALESTSDELIARLQLHKDSGNFEFSNETIKRLDAILKRADLVKFAKMYQAEGQASSDRKTIEEIINETKEVIPEPTEEELQENAEYQEAQRKKRIRRKWAYGALGLLGVVLIAGAVYGGVKGFDDLKDAVIGNEIRDLAESRWIKSEYGDPAIIIETPEVLIRTDIEVPESQNMRVANASVFTEGEITDPLYVWLNTTMLKQSSQGQQEGQAEADLEALMDEALTNLEKRGAKNMLVKRESFETEKGITGLKAYGKFNVQVSDDKVLTNASNYELLLFAQKGGIQQVLVVYQEDDGRFAEDVKNRIINSVELEISEK</sequence>
<gene>
    <name evidence="2" type="ORF">DZ858_04245</name>
</gene>
<comment type="caution">
    <text evidence="2">The sequence shown here is derived from an EMBL/GenBank/DDBJ whole genome shotgun (WGS) entry which is preliminary data.</text>
</comment>
<dbReference type="Proteomes" id="UP000261082">
    <property type="component" value="Unassembled WGS sequence"/>
</dbReference>